<protein>
    <submittedName>
        <fullName evidence="2">Uncharacterized protein</fullName>
    </submittedName>
</protein>
<evidence type="ECO:0000313" key="3">
    <source>
        <dbReference type="Proteomes" id="UP000054408"/>
    </source>
</evidence>
<feature type="region of interest" description="Disordered" evidence="1">
    <location>
        <begin position="129"/>
        <end position="158"/>
    </location>
</feature>
<feature type="compositionally biased region" description="Acidic residues" evidence="1">
    <location>
        <begin position="141"/>
        <end position="150"/>
    </location>
</feature>
<dbReference type="Proteomes" id="UP000054408">
    <property type="component" value="Unassembled WGS sequence"/>
</dbReference>
<evidence type="ECO:0000256" key="1">
    <source>
        <dbReference type="SAM" id="MobiDB-lite"/>
    </source>
</evidence>
<dbReference type="AlphaFoldDB" id="A0A0L0DPD6"/>
<organism evidence="2 3">
    <name type="scientific">Thecamonas trahens ATCC 50062</name>
    <dbReference type="NCBI Taxonomy" id="461836"/>
    <lineage>
        <taxon>Eukaryota</taxon>
        <taxon>Apusozoa</taxon>
        <taxon>Apusomonadida</taxon>
        <taxon>Apusomonadidae</taxon>
        <taxon>Thecamonas</taxon>
    </lineage>
</organism>
<proteinExistence type="predicted"/>
<sequence length="158" mass="16230">MTSTMAATSGVPTAGGGPTLVARASSCVPRTRDAVAPPDDESQIDDDESDSEHPPLTTLSSDAVGVDSDPPPPCSAARPRARSASSARLEVRACHSLELACELSLLLVEPVACSSAARLWAMARRMWSTSGSFSSSRTDDDAGDADDADEPAAPARSS</sequence>
<feature type="compositionally biased region" description="Polar residues" evidence="1">
    <location>
        <begin position="1"/>
        <end position="11"/>
    </location>
</feature>
<dbReference type="RefSeq" id="XP_013754550.1">
    <property type="nucleotide sequence ID" value="XM_013899096.1"/>
</dbReference>
<dbReference type="EMBL" id="GL349480">
    <property type="protein sequence ID" value="KNC53288.1"/>
    <property type="molecule type" value="Genomic_DNA"/>
</dbReference>
<feature type="compositionally biased region" description="Acidic residues" evidence="1">
    <location>
        <begin position="38"/>
        <end position="50"/>
    </location>
</feature>
<evidence type="ECO:0000313" key="2">
    <source>
        <dbReference type="EMBL" id="KNC53288.1"/>
    </source>
</evidence>
<gene>
    <name evidence="2" type="ORF">AMSG_08779</name>
</gene>
<feature type="region of interest" description="Disordered" evidence="1">
    <location>
        <begin position="1"/>
        <end position="82"/>
    </location>
</feature>
<dbReference type="GeneID" id="25567393"/>
<name>A0A0L0DPD6_THETB</name>
<accession>A0A0L0DPD6</accession>
<keyword evidence="3" id="KW-1185">Reference proteome</keyword>
<reference evidence="2 3" key="1">
    <citation type="submission" date="2010-05" db="EMBL/GenBank/DDBJ databases">
        <title>The Genome Sequence of Thecamonas trahens ATCC 50062.</title>
        <authorList>
            <consortium name="The Broad Institute Genome Sequencing Platform"/>
            <person name="Russ C."/>
            <person name="Cuomo C."/>
            <person name="Shea T."/>
            <person name="Young S.K."/>
            <person name="Zeng Q."/>
            <person name="Koehrsen M."/>
            <person name="Haas B."/>
            <person name="Borodovsky M."/>
            <person name="Guigo R."/>
            <person name="Alvarado L."/>
            <person name="Berlin A."/>
            <person name="Bochicchio J."/>
            <person name="Borenstein D."/>
            <person name="Chapman S."/>
            <person name="Chen Z."/>
            <person name="Freedman E."/>
            <person name="Gellesch M."/>
            <person name="Goldberg J."/>
            <person name="Griggs A."/>
            <person name="Gujja S."/>
            <person name="Heilman E."/>
            <person name="Heiman D."/>
            <person name="Hepburn T."/>
            <person name="Howarth C."/>
            <person name="Jen D."/>
            <person name="Larson L."/>
            <person name="Mehta T."/>
            <person name="Park D."/>
            <person name="Pearson M."/>
            <person name="Roberts A."/>
            <person name="Saif S."/>
            <person name="Shenoy N."/>
            <person name="Sisk P."/>
            <person name="Stolte C."/>
            <person name="Sykes S."/>
            <person name="Thomson T."/>
            <person name="Walk T."/>
            <person name="White J."/>
            <person name="Yandava C."/>
            <person name="Burger G."/>
            <person name="Gray M.W."/>
            <person name="Holland P.W.H."/>
            <person name="King N."/>
            <person name="Lang F.B.F."/>
            <person name="Roger A.J."/>
            <person name="Ruiz-Trillo I."/>
            <person name="Lander E."/>
            <person name="Nusbaum C."/>
        </authorList>
    </citation>
    <scope>NUCLEOTIDE SEQUENCE [LARGE SCALE GENOMIC DNA]</scope>
    <source>
        <strain evidence="2 3">ATCC 50062</strain>
    </source>
</reference>